<dbReference type="RefSeq" id="WP_305929277.1">
    <property type="nucleotide sequence ID" value="NZ_JAVAIL010000002.1"/>
</dbReference>
<gene>
    <name evidence="2" type="ORF">Q9K01_05815</name>
</gene>
<name>A0ABT9H739_9SPHN</name>
<evidence type="ECO:0000313" key="2">
    <source>
        <dbReference type="EMBL" id="MDP4539135.1"/>
    </source>
</evidence>
<evidence type="ECO:0000256" key="1">
    <source>
        <dbReference type="SAM" id="SignalP"/>
    </source>
</evidence>
<dbReference type="EMBL" id="JAVAIL010000002">
    <property type="protein sequence ID" value="MDP4539135.1"/>
    <property type="molecule type" value="Genomic_DNA"/>
</dbReference>
<evidence type="ECO:0008006" key="4">
    <source>
        <dbReference type="Google" id="ProtNLM"/>
    </source>
</evidence>
<sequence length="52" mass="5125">MKKLTTTAILLAGLSLSGCTALLGAGAGAAAATCAPDDTDCVEQVEEEVDDI</sequence>
<dbReference type="Proteomes" id="UP001235664">
    <property type="component" value="Unassembled WGS sequence"/>
</dbReference>
<dbReference type="PROSITE" id="PS51257">
    <property type="entry name" value="PROKAR_LIPOPROTEIN"/>
    <property type="match status" value="1"/>
</dbReference>
<keyword evidence="3" id="KW-1185">Reference proteome</keyword>
<feature type="signal peptide" evidence="1">
    <location>
        <begin position="1"/>
        <end position="31"/>
    </location>
</feature>
<evidence type="ECO:0000313" key="3">
    <source>
        <dbReference type="Proteomes" id="UP001235664"/>
    </source>
</evidence>
<reference evidence="2 3" key="1">
    <citation type="submission" date="2023-08" db="EMBL/GenBank/DDBJ databases">
        <title>genomic of DY56.</title>
        <authorList>
            <person name="Wang Y."/>
        </authorList>
    </citation>
    <scope>NUCLEOTIDE SEQUENCE [LARGE SCALE GENOMIC DNA]</scope>
    <source>
        <strain evidence="2 3">DY56-A-20</strain>
    </source>
</reference>
<protein>
    <recommendedName>
        <fullName evidence="4">Lipoprotein</fullName>
    </recommendedName>
</protein>
<accession>A0ABT9H739</accession>
<comment type="caution">
    <text evidence="2">The sequence shown here is derived from an EMBL/GenBank/DDBJ whole genome shotgun (WGS) entry which is preliminary data.</text>
</comment>
<keyword evidence="1" id="KW-0732">Signal</keyword>
<feature type="chain" id="PRO_5046627820" description="Lipoprotein" evidence="1">
    <location>
        <begin position="32"/>
        <end position="52"/>
    </location>
</feature>
<organism evidence="2 3">
    <name type="scientific">Qipengyuania benthica</name>
    <dbReference type="NCBI Taxonomy" id="3067651"/>
    <lineage>
        <taxon>Bacteria</taxon>
        <taxon>Pseudomonadati</taxon>
        <taxon>Pseudomonadota</taxon>
        <taxon>Alphaproteobacteria</taxon>
        <taxon>Sphingomonadales</taxon>
        <taxon>Erythrobacteraceae</taxon>
        <taxon>Qipengyuania</taxon>
    </lineage>
</organism>
<proteinExistence type="predicted"/>